<gene>
    <name evidence="1" type="ORF">J2T15_003427</name>
</gene>
<evidence type="ECO:0000313" key="1">
    <source>
        <dbReference type="EMBL" id="MDQ0113984.1"/>
    </source>
</evidence>
<protein>
    <submittedName>
        <fullName evidence="1">Uncharacterized protein</fullName>
    </submittedName>
</protein>
<dbReference type="EMBL" id="JAUSSU010000006">
    <property type="protein sequence ID" value="MDQ0113984.1"/>
    <property type="molecule type" value="Genomic_DNA"/>
</dbReference>
<organism evidence="1 2">
    <name type="scientific">Paenibacillus harenae</name>
    <dbReference type="NCBI Taxonomy" id="306543"/>
    <lineage>
        <taxon>Bacteria</taxon>
        <taxon>Bacillati</taxon>
        <taxon>Bacillota</taxon>
        <taxon>Bacilli</taxon>
        <taxon>Bacillales</taxon>
        <taxon>Paenibacillaceae</taxon>
        <taxon>Paenibacillus</taxon>
    </lineage>
</organism>
<sequence>MVFIFSDRIFSFFVLFFSRDMDRVEKILYKQKHPYYAALLYITKGDYDEANKKVELLKKWGRQKEMRASLKAGLNIEMCDLSAAKKEAEEEFKKGNTEKAEQSGTLAIEASRGLQKYLLYTSLARQRTKPNRESFF</sequence>
<accession>A0ABT9U6B6</accession>
<comment type="caution">
    <text evidence="1">The sequence shown here is derived from an EMBL/GenBank/DDBJ whole genome shotgun (WGS) entry which is preliminary data.</text>
</comment>
<evidence type="ECO:0000313" key="2">
    <source>
        <dbReference type="Proteomes" id="UP001229346"/>
    </source>
</evidence>
<proteinExistence type="predicted"/>
<reference evidence="1 2" key="1">
    <citation type="submission" date="2023-07" db="EMBL/GenBank/DDBJ databases">
        <title>Sorghum-associated microbial communities from plants grown in Nebraska, USA.</title>
        <authorList>
            <person name="Schachtman D."/>
        </authorList>
    </citation>
    <scope>NUCLEOTIDE SEQUENCE [LARGE SCALE GENOMIC DNA]</scope>
    <source>
        <strain evidence="1 2">CC482</strain>
    </source>
</reference>
<name>A0ABT9U6B6_PAEHA</name>
<dbReference type="RefSeq" id="WP_307205268.1">
    <property type="nucleotide sequence ID" value="NZ_JAUSSU010000006.1"/>
</dbReference>
<keyword evidence="2" id="KW-1185">Reference proteome</keyword>
<dbReference type="Proteomes" id="UP001229346">
    <property type="component" value="Unassembled WGS sequence"/>
</dbReference>